<feature type="compositionally biased region" description="Polar residues" evidence="5">
    <location>
        <begin position="199"/>
        <end position="208"/>
    </location>
</feature>
<dbReference type="InterPro" id="IPR051694">
    <property type="entry name" value="Immunoregulatory_rcpt-like"/>
</dbReference>
<evidence type="ECO:0000256" key="5">
    <source>
        <dbReference type="SAM" id="MobiDB-lite"/>
    </source>
</evidence>
<name>A0A2I2GL12_9EURO</name>
<dbReference type="GeneID" id="36559850"/>
<feature type="compositionally biased region" description="Low complexity" evidence="5">
    <location>
        <begin position="110"/>
        <end position="145"/>
    </location>
</feature>
<sequence length="261" mass="28085">MAMILTPHMSLIHIFFMIFSPVESWVFGWTNSSGETQFESGVETEYRPCTQIHQAKGELVDWDSEEQPVCWQIYRDVDCKNSGGHACHMLSKNASDDFAAFSVYPRDPSATATSTFTTTRTAAASTTNEQAYTTSPTSSTANSSAKGPGPSKRLSGGAIAGVVIGGLIGVAIVAALVYRLARRRKLSVTVNETMKPHSDPSSATSETSEPYIEPSTPAASPVIHSTQPTVELEADSPPVEMSDSHRVVELETPGTLKTNLR</sequence>
<keyword evidence="7" id="KW-0732">Signal</keyword>
<dbReference type="VEuPathDB" id="FungiDB:P170DRAFT_463211"/>
<keyword evidence="4 6" id="KW-0472">Membrane</keyword>
<evidence type="ECO:0000256" key="1">
    <source>
        <dbReference type="ARBA" id="ARBA00004167"/>
    </source>
</evidence>
<evidence type="ECO:0000256" key="7">
    <source>
        <dbReference type="SAM" id="SignalP"/>
    </source>
</evidence>
<dbReference type="PANTHER" id="PTHR15549:SF26">
    <property type="entry name" value="AXIAL BUDDING PATTERN PROTEIN 2-RELATED"/>
    <property type="match status" value="1"/>
</dbReference>
<dbReference type="PANTHER" id="PTHR15549">
    <property type="entry name" value="PAIRED IMMUNOGLOBULIN-LIKE TYPE 2 RECEPTOR"/>
    <property type="match status" value="1"/>
</dbReference>
<keyword evidence="9" id="KW-1185">Reference proteome</keyword>
<protein>
    <recommendedName>
        <fullName evidence="10">Mid2 domain-containing protein</fullName>
    </recommendedName>
</protein>
<gene>
    <name evidence="8" type="ORF">P170DRAFT_463211</name>
</gene>
<reference evidence="8 9" key="1">
    <citation type="submission" date="2016-12" db="EMBL/GenBank/DDBJ databases">
        <title>The genomes of Aspergillus section Nigri reveals drivers in fungal speciation.</title>
        <authorList>
            <consortium name="DOE Joint Genome Institute"/>
            <person name="Vesth T.C."/>
            <person name="Nybo J."/>
            <person name="Theobald S."/>
            <person name="Brandl J."/>
            <person name="Frisvad J.C."/>
            <person name="Nielsen K.F."/>
            <person name="Lyhne E.K."/>
            <person name="Kogle M.E."/>
            <person name="Kuo A."/>
            <person name="Riley R."/>
            <person name="Clum A."/>
            <person name="Nolan M."/>
            <person name="Lipzen A."/>
            <person name="Salamov A."/>
            <person name="Henrissat B."/>
            <person name="Wiebenga A."/>
            <person name="De Vries R.P."/>
            <person name="Grigoriev I.V."/>
            <person name="Mortensen U.H."/>
            <person name="Andersen M.R."/>
            <person name="Baker S.E."/>
        </authorList>
    </citation>
    <scope>NUCLEOTIDE SEQUENCE [LARGE SCALE GENOMIC DNA]</scope>
    <source>
        <strain evidence="8 9">IBT 23096</strain>
    </source>
</reference>
<evidence type="ECO:0000256" key="3">
    <source>
        <dbReference type="ARBA" id="ARBA00022989"/>
    </source>
</evidence>
<proteinExistence type="predicted"/>
<dbReference type="GO" id="GO:0071944">
    <property type="term" value="C:cell periphery"/>
    <property type="evidence" value="ECO:0007669"/>
    <property type="project" value="UniProtKB-ARBA"/>
</dbReference>
<dbReference type="OrthoDB" id="4367369at2759"/>
<evidence type="ECO:0000313" key="9">
    <source>
        <dbReference type="Proteomes" id="UP000234275"/>
    </source>
</evidence>
<keyword evidence="3 6" id="KW-1133">Transmembrane helix</keyword>
<organism evidence="8 9">
    <name type="scientific">Aspergillus steynii IBT 23096</name>
    <dbReference type="NCBI Taxonomy" id="1392250"/>
    <lineage>
        <taxon>Eukaryota</taxon>
        <taxon>Fungi</taxon>
        <taxon>Dikarya</taxon>
        <taxon>Ascomycota</taxon>
        <taxon>Pezizomycotina</taxon>
        <taxon>Eurotiomycetes</taxon>
        <taxon>Eurotiomycetidae</taxon>
        <taxon>Eurotiales</taxon>
        <taxon>Aspergillaceae</taxon>
        <taxon>Aspergillus</taxon>
        <taxon>Aspergillus subgen. Circumdati</taxon>
    </lineage>
</organism>
<comment type="caution">
    <text evidence="8">The sequence shown here is derived from an EMBL/GenBank/DDBJ whole genome shotgun (WGS) entry which is preliminary data.</text>
</comment>
<feature type="signal peptide" evidence="7">
    <location>
        <begin position="1"/>
        <end position="24"/>
    </location>
</feature>
<dbReference type="RefSeq" id="XP_024708863.1">
    <property type="nucleotide sequence ID" value="XM_024852152.1"/>
</dbReference>
<evidence type="ECO:0000256" key="4">
    <source>
        <dbReference type="ARBA" id="ARBA00023136"/>
    </source>
</evidence>
<dbReference type="STRING" id="1392250.A0A2I2GL12"/>
<evidence type="ECO:0000313" key="8">
    <source>
        <dbReference type="EMBL" id="PLB53561.1"/>
    </source>
</evidence>
<feature type="transmembrane region" description="Helical" evidence="6">
    <location>
        <begin position="158"/>
        <end position="178"/>
    </location>
</feature>
<evidence type="ECO:0000256" key="2">
    <source>
        <dbReference type="ARBA" id="ARBA00022692"/>
    </source>
</evidence>
<dbReference type="EMBL" id="MSFO01000002">
    <property type="protein sequence ID" value="PLB53561.1"/>
    <property type="molecule type" value="Genomic_DNA"/>
</dbReference>
<dbReference type="AlphaFoldDB" id="A0A2I2GL12"/>
<keyword evidence="2 6" id="KW-0812">Transmembrane</keyword>
<accession>A0A2I2GL12</accession>
<dbReference type="GO" id="GO:0016020">
    <property type="term" value="C:membrane"/>
    <property type="evidence" value="ECO:0007669"/>
    <property type="project" value="UniProtKB-SubCell"/>
</dbReference>
<dbReference type="CDD" id="cd12087">
    <property type="entry name" value="TM_EGFR-like"/>
    <property type="match status" value="1"/>
</dbReference>
<feature type="region of interest" description="Disordered" evidence="5">
    <location>
        <begin position="191"/>
        <end position="261"/>
    </location>
</feature>
<dbReference type="Proteomes" id="UP000234275">
    <property type="component" value="Unassembled WGS sequence"/>
</dbReference>
<evidence type="ECO:0008006" key="10">
    <source>
        <dbReference type="Google" id="ProtNLM"/>
    </source>
</evidence>
<evidence type="ECO:0000256" key="6">
    <source>
        <dbReference type="SAM" id="Phobius"/>
    </source>
</evidence>
<feature type="chain" id="PRO_5014164284" description="Mid2 domain-containing protein" evidence="7">
    <location>
        <begin position="25"/>
        <end position="261"/>
    </location>
</feature>
<comment type="subcellular location">
    <subcellularLocation>
        <location evidence="1">Membrane</location>
        <topology evidence="1">Single-pass membrane protein</topology>
    </subcellularLocation>
</comment>
<feature type="region of interest" description="Disordered" evidence="5">
    <location>
        <begin position="110"/>
        <end position="153"/>
    </location>
</feature>